<keyword evidence="3 4" id="KW-0067">ATP-binding</keyword>
<feature type="binding site" evidence="4">
    <location>
        <begin position="135"/>
        <end position="143"/>
    </location>
    <ligand>
        <name>ATP</name>
        <dbReference type="ChEBI" id="CHEBI:30616"/>
    </ligand>
</feature>
<dbReference type="InterPro" id="IPR002698">
    <property type="entry name" value="FTHF_cligase"/>
</dbReference>
<dbReference type="GO" id="GO:0005524">
    <property type="term" value="F:ATP binding"/>
    <property type="evidence" value="ECO:0007669"/>
    <property type="project" value="UniProtKB-KW"/>
</dbReference>
<name>A0A179DDU2_9SPHI</name>
<evidence type="ECO:0000313" key="6">
    <source>
        <dbReference type="EMBL" id="OAQ39206.1"/>
    </source>
</evidence>
<feature type="binding site" evidence="4">
    <location>
        <begin position="3"/>
        <end position="7"/>
    </location>
    <ligand>
        <name>ATP</name>
        <dbReference type="ChEBI" id="CHEBI:30616"/>
    </ligand>
</feature>
<evidence type="ECO:0000256" key="2">
    <source>
        <dbReference type="ARBA" id="ARBA00022741"/>
    </source>
</evidence>
<dbReference type="PANTHER" id="PTHR23407">
    <property type="entry name" value="ATPASE INHIBITOR/5-FORMYLTETRAHYDROFOLATE CYCLO-LIGASE"/>
    <property type="match status" value="1"/>
</dbReference>
<keyword evidence="5" id="KW-0460">Magnesium</keyword>
<dbReference type="STRING" id="1826909.A5893_11100"/>
<reference evidence="6 7" key="2">
    <citation type="submission" date="2016-06" db="EMBL/GenBank/DDBJ databases">
        <title>Pedobacter psychrophilus sp. nov., isolated from Antarctic fragmentary rock.</title>
        <authorList>
            <person name="Svec P."/>
        </authorList>
    </citation>
    <scope>NUCLEOTIDE SEQUENCE [LARGE SCALE GENOMIC DNA]</scope>
    <source>
        <strain evidence="6 7">CCM 8644</strain>
    </source>
</reference>
<evidence type="ECO:0000256" key="3">
    <source>
        <dbReference type="ARBA" id="ARBA00022840"/>
    </source>
</evidence>
<keyword evidence="2 4" id="KW-0547">Nucleotide-binding</keyword>
<dbReference type="EMBL" id="LWHJ01000028">
    <property type="protein sequence ID" value="OAQ39206.1"/>
    <property type="molecule type" value="Genomic_DNA"/>
</dbReference>
<proteinExistence type="inferred from homology"/>
<dbReference type="InterPro" id="IPR037171">
    <property type="entry name" value="NagB/RpiA_transferase-like"/>
</dbReference>
<sequence length="190" mass="22039">MKKKEIRRLATEQRAALNRAAYWELNDDLLAELKMFNWKSFSCINIFLPITEKKEVDTYQILSYFKEEQPHLKITVNRSDLKSKALTPIFFDYENTVLVKNKHQIPEPLYGKECDLQEIDAVFCPLLSFDINGNRVGYGAGFYDLFLARCKPDVIKIGLSLFPALESISDINPFDVKLTHCLTPQKTYTF</sequence>
<comment type="similarity">
    <text evidence="1 5">Belongs to the 5-formyltetrahydrofolate cyclo-ligase family.</text>
</comment>
<protein>
    <recommendedName>
        <fullName evidence="5">5-formyltetrahydrofolate cyclo-ligase</fullName>
        <ecNumber evidence="5">6.3.3.2</ecNumber>
    </recommendedName>
</protein>
<dbReference type="OrthoDB" id="9801938at2"/>
<keyword evidence="7" id="KW-1185">Reference proteome</keyword>
<keyword evidence="5" id="KW-0479">Metal-binding</keyword>
<dbReference type="EC" id="6.3.3.2" evidence="5"/>
<dbReference type="SUPFAM" id="SSF100950">
    <property type="entry name" value="NagB/RpiA/CoA transferase-like"/>
    <property type="match status" value="1"/>
</dbReference>
<evidence type="ECO:0000256" key="5">
    <source>
        <dbReference type="RuleBase" id="RU361279"/>
    </source>
</evidence>
<dbReference type="GO" id="GO:0030272">
    <property type="term" value="F:5-formyltetrahydrofolate cyclo-ligase activity"/>
    <property type="evidence" value="ECO:0007669"/>
    <property type="project" value="UniProtKB-EC"/>
</dbReference>
<organism evidence="6 7">
    <name type="scientific">Pedobacter psychrophilus</name>
    <dbReference type="NCBI Taxonomy" id="1826909"/>
    <lineage>
        <taxon>Bacteria</taxon>
        <taxon>Pseudomonadati</taxon>
        <taxon>Bacteroidota</taxon>
        <taxon>Sphingobacteriia</taxon>
        <taxon>Sphingobacteriales</taxon>
        <taxon>Sphingobacteriaceae</taxon>
        <taxon>Pedobacter</taxon>
    </lineage>
</organism>
<dbReference type="PIRSF" id="PIRSF006806">
    <property type="entry name" value="FTHF_cligase"/>
    <property type="match status" value="1"/>
</dbReference>
<gene>
    <name evidence="6" type="ORF">A5893_11100</name>
</gene>
<dbReference type="PANTHER" id="PTHR23407:SF1">
    <property type="entry name" value="5-FORMYLTETRAHYDROFOLATE CYCLO-LIGASE"/>
    <property type="match status" value="1"/>
</dbReference>
<dbReference type="GO" id="GO:0046872">
    <property type="term" value="F:metal ion binding"/>
    <property type="evidence" value="ECO:0007669"/>
    <property type="project" value="UniProtKB-KW"/>
</dbReference>
<feature type="binding site" evidence="4">
    <location>
        <position position="55"/>
    </location>
    <ligand>
        <name>substrate</name>
    </ligand>
</feature>
<dbReference type="AlphaFoldDB" id="A0A179DDU2"/>
<evidence type="ECO:0000313" key="7">
    <source>
        <dbReference type="Proteomes" id="UP000078459"/>
    </source>
</evidence>
<evidence type="ECO:0000256" key="4">
    <source>
        <dbReference type="PIRSR" id="PIRSR006806-1"/>
    </source>
</evidence>
<dbReference type="Gene3D" id="3.40.50.10420">
    <property type="entry name" value="NagB/RpiA/CoA transferase-like"/>
    <property type="match status" value="1"/>
</dbReference>
<dbReference type="Proteomes" id="UP000078459">
    <property type="component" value="Unassembled WGS sequence"/>
</dbReference>
<accession>A0A179DDU2</accession>
<comment type="caution">
    <text evidence="6">The sequence shown here is derived from an EMBL/GenBank/DDBJ whole genome shotgun (WGS) entry which is preliminary data.</text>
</comment>
<dbReference type="InterPro" id="IPR024185">
    <property type="entry name" value="FTHF_cligase-like_sf"/>
</dbReference>
<dbReference type="GO" id="GO:0035999">
    <property type="term" value="P:tetrahydrofolate interconversion"/>
    <property type="evidence" value="ECO:0007669"/>
    <property type="project" value="TreeGrafter"/>
</dbReference>
<dbReference type="Pfam" id="PF01812">
    <property type="entry name" value="5-FTHF_cyc-lig"/>
    <property type="match status" value="1"/>
</dbReference>
<comment type="cofactor">
    <cofactor evidence="5">
        <name>Mg(2+)</name>
        <dbReference type="ChEBI" id="CHEBI:18420"/>
    </cofactor>
</comment>
<reference evidence="6 7" key="1">
    <citation type="submission" date="2016-04" db="EMBL/GenBank/DDBJ databases">
        <authorList>
            <person name="Evans L.H."/>
            <person name="Alamgir A."/>
            <person name="Owens N."/>
            <person name="Weber N.D."/>
            <person name="Virtaneva K."/>
            <person name="Barbian K."/>
            <person name="Babar A."/>
            <person name="Rosenke K."/>
        </authorList>
    </citation>
    <scope>NUCLEOTIDE SEQUENCE [LARGE SCALE GENOMIC DNA]</scope>
    <source>
        <strain evidence="6 7">CCM 8644</strain>
    </source>
</reference>
<dbReference type="RefSeq" id="WP_068822731.1">
    <property type="nucleotide sequence ID" value="NZ_LWHJ01000028.1"/>
</dbReference>
<keyword evidence="6" id="KW-0436">Ligase</keyword>
<dbReference type="GO" id="GO:0009396">
    <property type="term" value="P:folic acid-containing compound biosynthetic process"/>
    <property type="evidence" value="ECO:0007669"/>
    <property type="project" value="TreeGrafter"/>
</dbReference>
<comment type="catalytic activity">
    <reaction evidence="5">
        <text>(6S)-5-formyl-5,6,7,8-tetrahydrofolate + ATP = (6R)-5,10-methenyltetrahydrofolate + ADP + phosphate</text>
        <dbReference type="Rhea" id="RHEA:10488"/>
        <dbReference type="ChEBI" id="CHEBI:30616"/>
        <dbReference type="ChEBI" id="CHEBI:43474"/>
        <dbReference type="ChEBI" id="CHEBI:57455"/>
        <dbReference type="ChEBI" id="CHEBI:57457"/>
        <dbReference type="ChEBI" id="CHEBI:456216"/>
        <dbReference type="EC" id="6.3.3.2"/>
    </reaction>
</comment>
<dbReference type="NCBIfam" id="TIGR02727">
    <property type="entry name" value="MTHFS_bact"/>
    <property type="match status" value="1"/>
</dbReference>
<evidence type="ECO:0000256" key="1">
    <source>
        <dbReference type="ARBA" id="ARBA00010638"/>
    </source>
</evidence>
<feature type="binding site" evidence="4">
    <location>
        <position position="48"/>
    </location>
    <ligand>
        <name>substrate</name>
    </ligand>
</feature>